<dbReference type="Proteomes" id="UP000050761">
    <property type="component" value="Unassembled WGS sequence"/>
</dbReference>
<sequence length="253" mass="28084">NNVPPAPVAKDSVAKQKPSQTAAGEGSPTVERLRGDPDVGRGSQRKQTDSNKDNALGQDNSENGSSVGHGPSQQETANNRKHANRFQSKMACPRGHARRGRGGIYHHRPEYPEAHQQRVPKTFEDRGKDVNAVNAVNAGAVGKHVKGKNSYQQQRNRRKNVTDGLAGLDINNIASVVVIDDHLVDAVSVDMNEEFEEVLNKRAKKQKAHEMQQKMEAEEKRKAREKERQIRAQAKKLARQNNLKKGNFIGRQT</sequence>
<feature type="region of interest" description="Disordered" evidence="1">
    <location>
        <begin position="1"/>
        <end position="108"/>
    </location>
</feature>
<accession>A0A183FD49</accession>
<accession>A0A3P8AG13</accession>
<protein>
    <submittedName>
        <fullName evidence="4">60S ribosomal protein L29</fullName>
    </submittedName>
</protein>
<feature type="compositionally biased region" description="Polar residues" evidence="1">
    <location>
        <begin position="57"/>
        <end position="77"/>
    </location>
</feature>
<dbReference type="AlphaFoldDB" id="A0A183FD49"/>
<organism evidence="3 4">
    <name type="scientific">Heligmosomoides polygyrus</name>
    <name type="common">Parasitic roundworm</name>
    <dbReference type="NCBI Taxonomy" id="6339"/>
    <lineage>
        <taxon>Eukaryota</taxon>
        <taxon>Metazoa</taxon>
        <taxon>Ecdysozoa</taxon>
        <taxon>Nematoda</taxon>
        <taxon>Chromadorea</taxon>
        <taxon>Rhabditida</taxon>
        <taxon>Rhabditina</taxon>
        <taxon>Rhabditomorpha</taxon>
        <taxon>Strongyloidea</taxon>
        <taxon>Heligmosomidae</taxon>
        <taxon>Heligmosomoides</taxon>
    </lineage>
</organism>
<proteinExistence type="predicted"/>
<name>A0A183FD49_HELPZ</name>
<evidence type="ECO:0000313" key="4">
    <source>
        <dbReference type="WBParaSite" id="HPBE_0000411501-mRNA-1"/>
    </source>
</evidence>
<feature type="region of interest" description="Disordered" evidence="1">
    <location>
        <begin position="205"/>
        <end position="229"/>
    </location>
</feature>
<dbReference type="WBParaSite" id="HPBE_0000411501-mRNA-1">
    <property type="protein sequence ID" value="HPBE_0000411501-mRNA-1"/>
    <property type="gene ID" value="HPBE_0000411501"/>
</dbReference>
<gene>
    <name evidence="2" type="ORF">HPBE_LOCUS4116</name>
</gene>
<keyword evidence="3" id="KW-1185">Reference proteome</keyword>
<evidence type="ECO:0000256" key="1">
    <source>
        <dbReference type="SAM" id="MobiDB-lite"/>
    </source>
</evidence>
<reference evidence="2 3" key="1">
    <citation type="submission" date="2018-11" db="EMBL/GenBank/DDBJ databases">
        <authorList>
            <consortium name="Pathogen Informatics"/>
        </authorList>
    </citation>
    <scope>NUCLEOTIDE SEQUENCE [LARGE SCALE GENOMIC DNA]</scope>
</reference>
<dbReference type="EMBL" id="UZAH01025274">
    <property type="protein sequence ID" value="VDO60115.1"/>
    <property type="molecule type" value="Genomic_DNA"/>
</dbReference>
<evidence type="ECO:0000313" key="3">
    <source>
        <dbReference type="Proteomes" id="UP000050761"/>
    </source>
</evidence>
<evidence type="ECO:0000313" key="2">
    <source>
        <dbReference type="EMBL" id="VDO60115.1"/>
    </source>
</evidence>
<feature type="compositionally biased region" description="Basic residues" evidence="1">
    <location>
        <begin position="95"/>
        <end position="106"/>
    </location>
</feature>
<reference evidence="4" key="2">
    <citation type="submission" date="2019-09" db="UniProtKB">
        <authorList>
            <consortium name="WormBaseParasite"/>
        </authorList>
    </citation>
    <scope>IDENTIFICATION</scope>
</reference>
<feature type="compositionally biased region" description="Basic and acidic residues" evidence="1">
    <location>
        <begin position="208"/>
        <end position="229"/>
    </location>
</feature>